<gene>
    <name evidence="2" type="ORF">FHR80_003877</name>
</gene>
<reference evidence="2 3" key="1">
    <citation type="submission" date="2020-08" db="EMBL/GenBank/DDBJ databases">
        <title>The Agave Microbiome: Exploring the role of microbial communities in plant adaptations to desert environments.</title>
        <authorList>
            <person name="Partida-Martinez L.P."/>
        </authorList>
    </citation>
    <scope>NUCLEOTIDE SEQUENCE [LARGE SCALE GENOMIC DNA]</scope>
    <source>
        <strain evidence="2 3">RAS26</strain>
    </source>
</reference>
<organism evidence="2 3">
    <name type="scientific">Cellulomonas cellasea</name>
    <dbReference type="NCBI Taxonomy" id="43670"/>
    <lineage>
        <taxon>Bacteria</taxon>
        <taxon>Bacillati</taxon>
        <taxon>Actinomycetota</taxon>
        <taxon>Actinomycetes</taxon>
        <taxon>Micrococcales</taxon>
        <taxon>Cellulomonadaceae</taxon>
        <taxon>Cellulomonas</taxon>
    </lineage>
</organism>
<feature type="region of interest" description="Disordered" evidence="1">
    <location>
        <begin position="43"/>
        <end position="73"/>
    </location>
</feature>
<comment type="caution">
    <text evidence="2">The sequence shown here is derived from an EMBL/GenBank/DDBJ whole genome shotgun (WGS) entry which is preliminary data.</text>
</comment>
<dbReference type="EMBL" id="JACHVX010000007">
    <property type="protein sequence ID" value="MBB2924939.1"/>
    <property type="molecule type" value="Genomic_DNA"/>
</dbReference>
<name>A0A7W4YD73_9CELL</name>
<dbReference type="AlphaFoldDB" id="A0A7W4YD73"/>
<feature type="compositionally biased region" description="Low complexity" evidence="1">
    <location>
        <begin position="64"/>
        <end position="73"/>
    </location>
</feature>
<dbReference type="Proteomes" id="UP000518206">
    <property type="component" value="Unassembled WGS sequence"/>
</dbReference>
<proteinExistence type="predicted"/>
<dbReference type="RefSeq" id="WP_311702210.1">
    <property type="nucleotide sequence ID" value="NZ_JACHVX010000007.1"/>
</dbReference>
<accession>A0A7W4YD73</accession>
<protein>
    <submittedName>
        <fullName evidence="2">Uncharacterized protein</fullName>
    </submittedName>
</protein>
<evidence type="ECO:0000313" key="2">
    <source>
        <dbReference type="EMBL" id="MBB2924939.1"/>
    </source>
</evidence>
<sequence length="189" mass="18611">MGLSSRMAGLSRGMRAFLLVDLVLVLALVVVAAVVLSGALRSTGPRDTGSDVDPAPSASLSGQASTPTPTATGAGLASFTTQLRNIACTMSDEGVTCTIADKTFVPPGAEACTGTIGHVVVAGAEGVDTPCVDGPAPAKAAPDVPVLEYGSTSTVGGWTCTSATNGVTCVEDASGTGFRLARAELVAIG</sequence>
<reference evidence="2 3" key="2">
    <citation type="submission" date="2020-08" db="EMBL/GenBank/DDBJ databases">
        <authorList>
            <person name="Partida-Martinez L."/>
            <person name="Huntemann M."/>
            <person name="Clum A."/>
            <person name="Wang J."/>
            <person name="Palaniappan K."/>
            <person name="Ritter S."/>
            <person name="Chen I.-M."/>
            <person name="Stamatis D."/>
            <person name="Reddy T."/>
            <person name="O'Malley R."/>
            <person name="Daum C."/>
            <person name="Shapiro N."/>
            <person name="Ivanova N."/>
            <person name="Kyrpides N."/>
            <person name="Woyke T."/>
        </authorList>
    </citation>
    <scope>NUCLEOTIDE SEQUENCE [LARGE SCALE GENOMIC DNA]</scope>
    <source>
        <strain evidence="2 3">RAS26</strain>
    </source>
</reference>
<evidence type="ECO:0000313" key="3">
    <source>
        <dbReference type="Proteomes" id="UP000518206"/>
    </source>
</evidence>
<evidence type="ECO:0000256" key="1">
    <source>
        <dbReference type="SAM" id="MobiDB-lite"/>
    </source>
</evidence>